<dbReference type="EMBL" id="CP002930">
    <property type="protein sequence ID" value="AFX99936.1"/>
    <property type="molecule type" value="Genomic_DNA"/>
</dbReference>
<dbReference type="HOGENOM" id="CLU_1060554_0_0_7"/>
<organism evidence="2 3">
    <name type="scientific">Bdellovibrio bacteriovorus str. Tiberius</name>
    <dbReference type="NCBI Taxonomy" id="1069642"/>
    <lineage>
        <taxon>Bacteria</taxon>
        <taxon>Pseudomonadati</taxon>
        <taxon>Bdellovibrionota</taxon>
        <taxon>Bdellovibrionia</taxon>
        <taxon>Bdellovibrionales</taxon>
        <taxon>Pseudobdellovibrionaceae</taxon>
        <taxon>Bdellovibrio</taxon>
    </lineage>
</organism>
<dbReference type="STRING" id="1069642.Bdt_0228"/>
<dbReference type="OrthoDB" id="9816036at2"/>
<dbReference type="RefSeq" id="WP_015089423.1">
    <property type="nucleotide sequence ID" value="NC_019567.1"/>
</dbReference>
<dbReference type="Proteomes" id="UP000010074">
    <property type="component" value="Chromosome"/>
</dbReference>
<dbReference type="AlphaFoldDB" id="K7ZDY0"/>
<feature type="domain" description="FRG" evidence="1">
    <location>
        <begin position="46"/>
        <end position="163"/>
    </location>
</feature>
<dbReference type="SMART" id="SM00901">
    <property type="entry name" value="FRG"/>
    <property type="match status" value="1"/>
</dbReference>
<dbReference type="KEGG" id="bbat:Bdt_0228"/>
<dbReference type="Pfam" id="PF08867">
    <property type="entry name" value="FRG"/>
    <property type="match status" value="1"/>
</dbReference>
<evidence type="ECO:0000259" key="1">
    <source>
        <dbReference type="SMART" id="SM00901"/>
    </source>
</evidence>
<dbReference type="PATRIC" id="fig|1069642.3.peg.222"/>
<gene>
    <name evidence="2" type="ORF">Bdt_0228</name>
</gene>
<reference evidence="2 3" key="1">
    <citation type="journal article" date="2012" name="BMC Genomics">
        <title>Genome analysis of a simultaneously predatory and prey-independent, novel Bdellovibrio bacteriovorus from the River Tiber, supports in silico predictions of both ancient and recent lateral gene transfer from diverse bacteria.</title>
        <authorList>
            <person name="Hobley L."/>
            <person name="Lerner T.R."/>
            <person name="Williams L.E."/>
            <person name="Lambert C."/>
            <person name="Till R."/>
            <person name="Milner D.S."/>
            <person name="Basford S.M."/>
            <person name="Capeness M.J."/>
            <person name="Fenton A.K."/>
            <person name="Atterbury R.J."/>
            <person name="Harris M.A."/>
            <person name="Sockett R.E."/>
        </authorList>
    </citation>
    <scope>NUCLEOTIDE SEQUENCE [LARGE SCALE GENOMIC DNA]</scope>
    <source>
        <strain evidence="2 3">Tiberius</strain>
    </source>
</reference>
<evidence type="ECO:0000313" key="3">
    <source>
        <dbReference type="Proteomes" id="UP000010074"/>
    </source>
</evidence>
<evidence type="ECO:0000313" key="2">
    <source>
        <dbReference type="EMBL" id="AFX99936.1"/>
    </source>
</evidence>
<proteinExistence type="predicted"/>
<sequence>MERFKKTIEIPFETFNEVNSWEDFQQEMDRLSTTLQSLKEEQGSTYVSPPLFRGHANSNWSLDSTLNRASGRSETPIVEYLSIAKMACREICQSFPSAPIFHDLGDIADFDLILTPENIHKYIPALAYLRHHSFPSPLLDWSQSHDIAAFFAFRDQSDSDFVSIYVLLEYLNWGKIVNSSSPRILSIGNTLDIHPRHENQKSEYTVCLTKAGSIQSFAQHELVLTKNDKAQDVTLKFSIPRRERQKVMHYLTGKGITDSYIMGPTEDSLVKALSYKFFG</sequence>
<protein>
    <submittedName>
        <fullName evidence="2">FRG domain-containing protein</fullName>
    </submittedName>
</protein>
<accession>K7ZDY0</accession>
<name>K7ZDY0_BDEBC</name>
<dbReference type="InterPro" id="IPR014966">
    <property type="entry name" value="FRG-dom"/>
</dbReference>